<protein>
    <submittedName>
        <fullName evidence="2">Uncharacterized protein</fullName>
    </submittedName>
</protein>
<dbReference type="STRING" id="633440.SAMN05421869_14825"/>
<reference evidence="2 3" key="1">
    <citation type="submission" date="2016-10" db="EMBL/GenBank/DDBJ databases">
        <authorList>
            <person name="de Groot N.N."/>
        </authorList>
    </citation>
    <scope>NUCLEOTIDE SEQUENCE [LARGE SCALE GENOMIC DNA]</scope>
    <source>
        <strain evidence="2 3">CGMCC 4.6533</strain>
    </source>
</reference>
<feature type="transmembrane region" description="Helical" evidence="1">
    <location>
        <begin position="128"/>
        <end position="145"/>
    </location>
</feature>
<proteinExistence type="predicted"/>
<gene>
    <name evidence="2" type="ORF">SAMN05421869_14825</name>
</gene>
<sequence>MAATSTLTTTDARPPSAFWAGWQLLTALSASLDFSVGAAGLTVALRGVESFTSWWTTCLIWSGLSVLVFLAAAATVPPLPSQNAVSVREVFGLPLRNVPLPLVLFTVVMFVLGHFGAYTFVRPFLEQNAAAMPVFVTVVLMFFGARAPSATSATSWAYATGTRPRRCRRPGSRR</sequence>
<evidence type="ECO:0000313" key="2">
    <source>
        <dbReference type="EMBL" id="SDM58304.1"/>
    </source>
</evidence>
<feature type="transmembrane region" description="Helical" evidence="1">
    <location>
        <begin position="99"/>
        <end position="121"/>
    </location>
</feature>
<evidence type="ECO:0000256" key="1">
    <source>
        <dbReference type="SAM" id="Phobius"/>
    </source>
</evidence>
<dbReference type="AlphaFoldDB" id="A0A1G9UEY3"/>
<feature type="transmembrane region" description="Helical" evidence="1">
    <location>
        <begin position="20"/>
        <end position="45"/>
    </location>
</feature>
<keyword evidence="1" id="KW-0472">Membrane</keyword>
<dbReference type="Proteomes" id="UP000199202">
    <property type="component" value="Unassembled WGS sequence"/>
</dbReference>
<keyword evidence="1" id="KW-1133">Transmembrane helix</keyword>
<organism evidence="2 3">
    <name type="scientific">Nonomuraea jiangxiensis</name>
    <dbReference type="NCBI Taxonomy" id="633440"/>
    <lineage>
        <taxon>Bacteria</taxon>
        <taxon>Bacillati</taxon>
        <taxon>Actinomycetota</taxon>
        <taxon>Actinomycetes</taxon>
        <taxon>Streptosporangiales</taxon>
        <taxon>Streptosporangiaceae</taxon>
        <taxon>Nonomuraea</taxon>
    </lineage>
</organism>
<keyword evidence="3" id="KW-1185">Reference proteome</keyword>
<evidence type="ECO:0000313" key="3">
    <source>
        <dbReference type="Proteomes" id="UP000199202"/>
    </source>
</evidence>
<keyword evidence="1" id="KW-0812">Transmembrane</keyword>
<dbReference type="EMBL" id="FNDJ01000048">
    <property type="protein sequence ID" value="SDM58304.1"/>
    <property type="molecule type" value="Genomic_DNA"/>
</dbReference>
<accession>A0A1G9UEY3</accession>
<feature type="transmembrane region" description="Helical" evidence="1">
    <location>
        <begin position="57"/>
        <end position="79"/>
    </location>
</feature>
<name>A0A1G9UEY3_9ACTN</name>